<evidence type="ECO:0000313" key="6">
    <source>
        <dbReference type="Proteomes" id="UP000004263"/>
    </source>
</evidence>
<dbReference type="InterPro" id="IPR003778">
    <property type="entry name" value="CT_A_B"/>
</dbReference>
<keyword evidence="6" id="KW-1185">Reference proteome</keyword>
<dbReference type="PANTHER" id="PTHR43309">
    <property type="entry name" value="5-OXOPROLINASE SUBUNIT C"/>
    <property type="match status" value="1"/>
</dbReference>
<dbReference type="SUPFAM" id="SSF50891">
    <property type="entry name" value="Cyclophilin-like"/>
    <property type="match status" value="1"/>
</dbReference>
<keyword evidence="3" id="KW-0067">ATP-binding</keyword>
<sequence>MALQIIDPGFLTLTQDLGRFGQHHLGLTTGGPMDPFAFRFANRLVDNQANSVALEITMGGFKAVATQDMCVAVTGAKVDVSVDGKRQPQWRTLYIKNGQKIELAYAVKGCRIYLSVAGGFDIKKQFDSASAVVREGIGGINGGKLESGAELKLKKRNSLNQAWYLPESYIPNYGNHAVLRVIPGYQEKHFSRHQQRRFFYHDFRISDLADRMGYRLQGPKIECDINGILSEGICLGAIQIPADGQPIVLMNDRQTIGGYPKIGSVLSLDLAKLSQLTPGATVNFEPISIDHAHNLLHLADHKFKQIELKPCLLEANHERGFDV</sequence>
<feature type="domain" description="Carboxyltransferase" evidence="4">
    <location>
        <begin position="24"/>
        <end position="303"/>
    </location>
</feature>
<evidence type="ECO:0000256" key="2">
    <source>
        <dbReference type="ARBA" id="ARBA00022801"/>
    </source>
</evidence>
<dbReference type="Gene3D" id="2.40.100.10">
    <property type="entry name" value="Cyclophilin-like"/>
    <property type="match status" value="1"/>
</dbReference>
<dbReference type="GO" id="GO:0016787">
    <property type="term" value="F:hydrolase activity"/>
    <property type="evidence" value="ECO:0007669"/>
    <property type="project" value="UniProtKB-KW"/>
</dbReference>
<dbReference type="InterPro" id="IPR052708">
    <property type="entry name" value="PxpC"/>
</dbReference>
<dbReference type="HOGENOM" id="CLU_028967_0_3_6"/>
<dbReference type="NCBIfam" id="TIGR00724">
    <property type="entry name" value="urea_amlyse_rel"/>
    <property type="match status" value="1"/>
</dbReference>
<dbReference type="AlphaFoldDB" id="Q1N2K2"/>
<dbReference type="Pfam" id="PF02626">
    <property type="entry name" value="CT_A_B"/>
    <property type="match status" value="1"/>
</dbReference>
<gene>
    <name evidence="5" type="ORF">RED65_16246</name>
</gene>
<dbReference type="EMBL" id="AAQH01000007">
    <property type="protein sequence ID" value="EAT12405.1"/>
    <property type="molecule type" value="Genomic_DNA"/>
</dbReference>
<evidence type="ECO:0000256" key="3">
    <source>
        <dbReference type="ARBA" id="ARBA00022840"/>
    </source>
</evidence>
<protein>
    <recommendedName>
        <fullName evidence="4">Carboxyltransferase domain-containing protein</fullName>
    </recommendedName>
</protein>
<dbReference type="STRING" id="207949.RED65_16246"/>
<dbReference type="GO" id="GO:0005524">
    <property type="term" value="F:ATP binding"/>
    <property type="evidence" value="ECO:0007669"/>
    <property type="project" value="UniProtKB-KW"/>
</dbReference>
<dbReference type="OrthoDB" id="9768696at2"/>
<dbReference type="InterPro" id="IPR029000">
    <property type="entry name" value="Cyclophilin-like_dom_sf"/>
</dbReference>
<dbReference type="SMART" id="SM00797">
    <property type="entry name" value="AHS2"/>
    <property type="match status" value="1"/>
</dbReference>
<dbReference type="Proteomes" id="UP000004263">
    <property type="component" value="Unassembled WGS sequence"/>
</dbReference>
<reference evidence="5 6" key="1">
    <citation type="submission" date="2006-03" db="EMBL/GenBank/DDBJ databases">
        <authorList>
            <person name="Pinhassi J."/>
            <person name="Pedros-Alio C."/>
            <person name="Ferriera S."/>
            <person name="Johnson J."/>
            <person name="Kravitz S."/>
            <person name="Halpern A."/>
            <person name="Remington K."/>
            <person name="Beeson K."/>
            <person name="Tran B."/>
            <person name="Rogers Y.-H."/>
            <person name="Friedman R."/>
            <person name="Venter J.C."/>
        </authorList>
    </citation>
    <scope>NUCLEOTIDE SEQUENCE [LARGE SCALE GENOMIC DNA]</scope>
    <source>
        <strain evidence="5 6">RED65</strain>
    </source>
</reference>
<keyword evidence="1" id="KW-0547">Nucleotide-binding</keyword>
<dbReference type="PANTHER" id="PTHR43309:SF4">
    <property type="entry name" value="CARBOXYLTRANSFERASE DOMAIN-CONTAINING PROTEIN"/>
    <property type="match status" value="1"/>
</dbReference>
<dbReference type="RefSeq" id="WP_007018214.1">
    <property type="nucleotide sequence ID" value="NZ_CH724116.1"/>
</dbReference>
<evidence type="ECO:0000259" key="4">
    <source>
        <dbReference type="SMART" id="SM00797"/>
    </source>
</evidence>
<evidence type="ECO:0000256" key="1">
    <source>
        <dbReference type="ARBA" id="ARBA00022741"/>
    </source>
</evidence>
<comment type="caution">
    <text evidence="5">The sequence shown here is derived from an EMBL/GenBank/DDBJ whole genome shotgun (WGS) entry which is preliminary data.</text>
</comment>
<keyword evidence="2" id="KW-0378">Hydrolase</keyword>
<evidence type="ECO:0000313" key="5">
    <source>
        <dbReference type="EMBL" id="EAT12405.1"/>
    </source>
</evidence>
<organism evidence="5 6">
    <name type="scientific">Bermanella marisrubri</name>
    <dbReference type="NCBI Taxonomy" id="207949"/>
    <lineage>
        <taxon>Bacteria</taxon>
        <taxon>Pseudomonadati</taxon>
        <taxon>Pseudomonadota</taxon>
        <taxon>Gammaproteobacteria</taxon>
        <taxon>Oceanospirillales</taxon>
        <taxon>Oceanospirillaceae</taxon>
        <taxon>Bermanella</taxon>
    </lineage>
</organism>
<name>Q1N2K2_9GAMM</name>
<proteinExistence type="predicted"/>
<accession>Q1N2K2</accession>